<dbReference type="InterPro" id="IPR053116">
    <property type="entry name" value="GATA-type_Znf_Regulator"/>
</dbReference>
<reference evidence="5" key="1">
    <citation type="submission" date="2025-05" db="UniProtKB">
        <authorList>
            <consortium name="Ensembl"/>
        </authorList>
    </citation>
    <scope>IDENTIFICATION</scope>
</reference>
<dbReference type="GO" id="GO:0006357">
    <property type="term" value="P:regulation of transcription by RNA polymerase II"/>
    <property type="evidence" value="ECO:0007669"/>
    <property type="project" value="TreeGrafter"/>
</dbReference>
<dbReference type="GO" id="GO:0008270">
    <property type="term" value="F:zinc ion binding"/>
    <property type="evidence" value="ECO:0007669"/>
    <property type="project" value="UniProtKB-KW"/>
</dbReference>
<protein>
    <recommendedName>
        <fullName evidence="4">GATA-type domain-containing protein</fullName>
    </recommendedName>
</protein>
<dbReference type="GO" id="GO:0048599">
    <property type="term" value="P:oocyte development"/>
    <property type="evidence" value="ECO:0007669"/>
    <property type="project" value="TreeGrafter"/>
</dbReference>
<dbReference type="GeneTree" id="ENSGT00940000175590"/>
<dbReference type="CDD" id="cd00202">
    <property type="entry name" value="ZnF_GATA"/>
    <property type="match status" value="1"/>
</dbReference>
<dbReference type="Proteomes" id="UP000694388">
    <property type="component" value="Unplaced"/>
</dbReference>
<keyword evidence="1" id="KW-0539">Nucleus</keyword>
<dbReference type="GO" id="GO:0007283">
    <property type="term" value="P:spermatogenesis"/>
    <property type="evidence" value="ECO:0007669"/>
    <property type="project" value="TreeGrafter"/>
</dbReference>
<evidence type="ECO:0000259" key="4">
    <source>
        <dbReference type="PROSITE" id="PS50114"/>
    </source>
</evidence>
<evidence type="ECO:0000256" key="3">
    <source>
        <dbReference type="SAM" id="MobiDB-lite"/>
    </source>
</evidence>
<dbReference type="PANTHER" id="PTHR47341">
    <property type="entry name" value="GATA-TYPE ZINC FINGER PROTEIN 1"/>
    <property type="match status" value="1"/>
</dbReference>
<dbReference type="Pfam" id="PF00320">
    <property type="entry name" value="GATA"/>
    <property type="match status" value="1"/>
</dbReference>
<dbReference type="Ensembl" id="ENSEBUT00000010511.1">
    <property type="protein sequence ID" value="ENSEBUP00000009976.1"/>
    <property type="gene ID" value="ENSEBUG00000006407.1"/>
</dbReference>
<feature type="region of interest" description="Disordered" evidence="3">
    <location>
        <begin position="135"/>
        <end position="155"/>
    </location>
</feature>
<dbReference type="PROSITE" id="PS00344">
    <property type="entry name" value="GATA_ZN_FINGER_1"/>
    <property type="match status" value="1"/>
</dbReference>
<dbReference type="PRINTS" id="PR00619">
    <property type="entry name" value="GATAZNFINGER"/>
</dbReference>
<feature type="compositionally biased region" description="Basic and acidic residues" evidence="3">
    <location>
        <begin position="11"/>
        <end position="23"/>
    </location>
</feature>
<keyword evidence="2" id="KW-0862">Zinc</keyword>
<dbReference type="AlphaFoldDB" id="A0A8C4Q522"/>
<dbReference type="PROSITE" id="PS50114">
    <property type="entry name" value="GATA_ZN_FINGER_2"/>
    <property type="match status" value="1"/>
</dbReference>
<feature type="region of interest" description="Disordered" evidence="3">
    <location>
        <begin position="1"/>
        <end position="48"/>
    </location>
</feature>
<name>A0A8C4Q522_EPTBU</name>
<keyword evidence="6" id="KW-1185">Reference proteome</keyword>
<evidence type="ECO:0000256" key="2">
    <source>
        <dbReference type="PROSITE-ProRule" id="PRU00094"/>
    </source>
</evidence>
<feature type="domain" description="GATA-type" evidence="4">
    <location>
        <begin position="214"/>
        <end position="252"/>
    </location>
</feature>
<dbReference type="InterPro" id="IPR013088">
    <property type="entry name" value="Znf_NHR/GATA"/>
</dbReference>
<dbReference type="PANTHER" id="PTHR47341:SF1">
    <property type="entry name" value="GATA-TYPE ZINC FINGER PROTEIN 1"/>
    <property type="match status" value="1"/>
</dbReference>
<dbReference type="Ensembl" id="ENSEBUT00000010504.1">
    <property type="protein sequence ID" value="ENSEBUP00000009969.1"/>
    <property type="gene ID" value="ENSEBUG00000006407.1"/>
</dbReference>
<proteinExistence type="predicted"/>
<keyword evidence="2" id="KW-0863">Zinc-finger</keyword>
<dbReference type="Gene3D" id="3.30.50.10">
    <property type="entry name" value="Erythroid Transcription Factor GATA-1, subunit A"/>
    <property type="match status" value="1"/>
</dbReference>
<keyword evidence="2" id="KW-0479">Metal-binding</keyword>
<organism evidence="5 6">
    <name type="scientific">Eptatretus burgeri</name>
    <name type="common">Inshore hagfish</name>
    <dbReference type="NCBI Taxonomy" id="7764"/>
    <lineage>
        <taxon>Eukaryota</taxon>
        <taxon>Metazoa</taxon>
        <taxon>Chordata</taxon>
        <taxon>Craniata</taxon>
        <taxon>Vertebrata</taxon>
        <taxon>Cyclostomata</taxon>
        <taxon>Myxini</taxon>
        <taxon>Myxiniformes</taxon>
        <taxon>Myxinidae</taxon>
        <taxon>Eptatretinae</taxon>
        <taxon>Eptatretus</taxon>
    </lineage>
</organism>
<sequence length="281" mass="32069">MCSRSAHRRKQGDCKTCKGKQEDQGNLPRGGVARQCKGQTHRRRNDKREVEDAKMLGVRKNFQKGKLCNGERKGKMIQNRGRRKNYKSRSNHNVHSMKVNNARREKEVGCDRAWKIMNNILCGRVKAECRGFGAKRRKQTHPDRAPPSFDPSFRGATVTIGRQKQDGLGTNNWHLNISVAYCLDQKYQTLGMGSPGKGSASCMSKTEREERTSTIEGHRCVSCETKTTPMWRKTPAGKRLCNACGIRYRKYGNRCSRCWFVPRRIGNTKHICSKTPLCSQF</sequence>
<dbReference type="GO" id="GO:0043565">
    <property type="term" value="F:sequence-specific DNA binding"/>
    <property type="evidence" value="ECO:0007669"/>
    <property type="project" value="InterPro"/>
</dbReference>
<dbReference type="InterPro" id="IPR000679">
    <property type="entry name" value="Znf_GATA"/>
</dbReference>
<evidence type="ECO:0000256" key="1">
    <source>
        <dbReference type="ARBA" id="ARBA00023242"/>
    </source>
</evidence>
<evidence type="ECO:0000313" key="6">
    <source>
        <dbReference type="Proteomes" id="UP000694388"/>
    </source>
</evidence>
<dbReference type="GO" id="GO:0005634">
    <property type="term" value="C:nucleus"/>
    <property type="evidence" value="ECO:0007669"/>
    <property type="project" value="TreeGrafter"/>
</dbReference>
<feature type="compositionally biased region" description="Basic residues" evidence="3">
    <location>
        <begin position="1"/>
        <end position="10"/>
    </location>
</feature>
<dbReference type="SMART" id="SM00401">
    <property type="entry name" value="ZnF_GATA"/>
    <property type="match status" value="1"/>
</dbReference>
<evidence type="ECO:0000313" key="5">
    <source>
        <dbReference type="Ensembl" id="ENSEBUP00000009969.1"/>
    </source>
</evidence>
<accession>A0A8C4Q522</accession>
<dbReference type="SUPFAM" id="SSF57716">
    <property type="entry name" value="Glucocorticoid receptor-like (DNA-binding domain)"/>
    <property type="match status" value="1"/>
</dbReference>